<protein>
    <recommendedName>
        <fullName evidence="15">Phenylalanine--tRNA ligase beta subunit</fullName>
        <ecNumber evidence="15">6.1.1.20</ecNumber>
    </recommendedName>
    <alternativeName>
        <fullName evidence="15">Phenylalanyl-tRNA synthetase beta subunit</fullName>
        <shortName evidence="15">PheRS</shortName>
    </alternativeName>
</protein>
<keyword evidence="7 15" id="KW-0479">Metal-binding</keyword>
<sequence>MRVSEHWLREWADPAVDTDGLTHRLTMAGLEVDAVEPVAGAFSGVVVGRIEGCEAHPEADKLQVCTVSDGAATFQVVCGAANARAGLVAPFAREGAVLPDGTTIRATRLRGVESRGMLCSATELGLGEGSEGLLELGDGAEVGADLREWLGLDDTAIEIDLTPNRGDCLSVRGLAREVGALFDCDVAEPAVPDNLVTGEAAGVRVLEPAACPRYLVRPVRGIDPATPTPTWLKERLRRSGLRSLGLVVDITNYVLLELGQPLHAFDADRLNGGLQVRFAEEGESLTLLDGAETSLAADMLVIADEAGPTALAGIMGGAGSAVDESTRNIVLEAAFFTPEAILGRARRLGLHTDASHRFERGVDPALPRLALERATALLTQLAGGEPGPITEVTDTEALPRWENVPLRHERLNALLGTDIDADTVLNALRRLGMQESEHLDGWRVVPPSHRFDISVEEDLVEEVARVVGYDQLPAALPAMEVAAPRQPEGRLPASRLRRLMAHRDYLEAITYSFVDARLQRRLEPGLEPLALANPLSAEMDVMRTSLWPGLLTAVQHNRHRQRSRVRLFELGQRFRPEADGLQQENALAAAAIGPRWPEQWGAGGESVDLFDLKGDLEAIIGATGAADAFTFEADSHPALHPGQSARIYREGEPVGWLGALHPVIAEELDLAEPVYLFEIAAEALTAVPLPTYRTPSRYPAIRRDLAVVVDEAVAAADVLAVAREAAGDWLRDSRLFDVYRGKGIDSGRKSLGLGLTLQDDSRTLTDSDVEAVTENVVQALSQRLGATLRD</sequence>
<dbReference type="FunFam" id="3.30.930.10:FF:000022">
    <property type="entry name" value="Phenylalanine--tRNA ligase beta subunit"/>
    <property type="match status" value="1"/>
</dbReference>
<evidence type="ECO:0000256" key="8">
    <source>
        <dbReference type="ARBA" id="ARBA00022741"/>
    </source>
</evidence>
<dbReference type="PROSITE" id="PS51483">
    <property type="entry name" value="B5"/>
    <property type="match status" value="1"/>
</dbReference>
<dbReference type="PROSITE" id="PS50886">
    <property type="entry name" value="TRBD"/>
    <property type="match status" value="1"/>
</dbReference>
<dbReference type="Gene3D" id="3.30.56.10">
    <property type="match status" value="2"/>
</dbReference>
<evidence type="ECO:0000256" key="15">
    <source>
        <dbReference type="HAMAP-Rule" id="MF_00283"/>
    </source>
</evidence>
<dbReference type="HAMAP" id="MF_00283">
    <property type="entry name" value="Phe_tRNA_synth_beta1"/>
    <property type="match status" value="1"/>
</dbReference>
<reference evidence="20 21" key="1">
    <citation type="submission" date="2016-10" db="EMBL/GenBank/DDBJ databases">
        <authorList>
            <person name="de Groot N.N."/>
        </authorList>
    </citation>
    <scope>NUCLEOTIDE SEQUENCE [LARGE SCALE GENOMIC DNA]</scope>
    <source>
        <strain evidence="20 21">HL3</strain>
    </source>
</reference>
<evidence type="ECO:0000256" key="2">
    <source>
        <dbReference type="ARBA" id="ARBA00008653"/>
    </source>
</evidence>
<keyword evidence="11 16" id="KW-0694">RNA-binding</keyword>
<dbReference type="Gene3D" id="2.40.50.140">
    <property type="entry name" value="Nucleic acid-binding proteins"/>
    <property type="match status" value="1"/>
</dbReference>
<dbReference type="Proteomes" id="UP000198611">
    <property type="component" value="Unassembled WGS sequence"/>
</dbReference>
<dbReference type="Pfam" id="PF17759">
    <property type="entry name" value="tRNA_synthFbeta"/>
    <property type="match status" value="1"/>
</dbReference>
<dbReference type="InterPro" id="IPR005146">
    <property type="entry name" value="B3/B4_tRNA-bd"/>
</dbReference>
<evidence type="ECO:0000256" key="16">
    <source>
        <dbReference type="PROSITE-ProRule" id="PRU00209"/>
    </source>
</evidence>
<dbReference type="SUPFAM" id="SSF56037">
    <property type="entry name" value="PheT/TilS domain"/>
    <property type="match status" value="1"/>
</dbReference>
<dbReference type="FunFam" id="2.40.50.140:FF:000045">
    <property type="entry name" value="Phenylalanine--tRNA ligase beta subunit"/>
    <property type="match status" value="1"/>
</dbReference>
<dbReference type="OrthoDB" id="9805455at2"/>
<feature type="domain" description="FDX-ACB" evidence="18">
    <location>
        <begin position="696"/>
        <end position="789"/>
    </location>
</feature>
<dbReference type="FunFam" id="3.30.56.10:FF:000002">
    <property type="entry name" value="Phenylalanine--tRNA ligase beta subunit"/>
    <property type="match status" value="1"/>
</dbReference>
<dbReference type="GO" id="GO:0000049">
    <property type="term" value="F:tRNA binding"/>
    <property type="evidence" value="ECO:0007669"/>
    <property type="project" value="UniProtKB-UniRule"/>
</dbReference>
<organism evidence="20 21">
    <name type="scientific">Thiohalospira halophila DSM 15071</name>
    <dbReference type="NCBI Taxonomy" id="1123397"/>
    <lineage>
        <taxon>Bacteria</taxon>
        <taxon>Pseudomonadati</taxon>
        <taxon>Pseudomonadota</taxon>
        <taxon>Gammaproteobacteria</taxon>
        <taxon>Thiohalospirales</taxon>
        <taxon>Thiohalospiraceae</taxon>
        <taxon>Thiohalospira</taxon>
    </lineage>
</organism>
<keyword evidence="4 15" id="KW-0963">Cytoplasm</keyword>
<dbReference type="CDD" id="cd00769">
    <property type="entry name" value="PheRS_beta_core"/>
    <property type="match status" value="1"/>
</dbReference>
<dbReference type="SUPFAM" id="SSF55681">
    <property type="entry name" value="Class II aaRS and biotin synthetases"/>
    <property type="match status" value="1"/>
</dbReference>
<evidence type="ECO:0000256" key="9">
    <source>
        <dbReference type="ARBA" id="ARBA00022840"/>
    </source>
</evidence>
<evidence type="ECO:0000313" key="20">
    <source>
        <dbReference type="EMBL" id="SFC90119.1"/>
    </source>
</evidence>
<dbReference type="InterPro" id="IPR045864">
    <property type="entry name" value="aa-tRNA-synth_II/BPL/LPL"/>
</dbReference>
<dbReference type="InterPro" id="IPR002547">
    <property type="entry name" value="tRNA-bd_dom"/>
</dbReference>
<gene>
    <name evidence="15" type="primary">pheT</name>
    <name evidence="20" type="ORF">SAMN05660831_00013</name>
</gene>
<comment type="subcellular location">
    <subcellularLocation>
        <location evidence="1 15">Cytoplasm</location>
    </subcellularLocation>
</comment>
<keyword evidence="12 15" id="KW-0648">Protein biosynthesis</keyword>
<dbReference type="FunFam" id="3.50.40.10:FF:000001">
    <property type="entry name" value="Phenylalanine--tRNA ligase beta subunit"/>
    <property type="match status" value="1"/>
</dbReference>
<feature type="domain" description="B5" evidence="19">
    <location>
        <begin position="399"/>
        <end position="474"/>
    </location>
</feature>
<evidence type="ECO:0000256" key="1">
    <source>
        <dbReference type="ARBA" id="ARBA00004496"/>
    </source>
</evidence>
<feature type="domain" description="TRNA-binding" evidence="17">
    <location>
        <begin position="39"/>
        <end position="147"/>
    </location>
</feature>
<dbReference type="SUPFAM" id="SSF54991">
    <property type="entry name" value="Anticodon-binding domain of PheRS"/>
    <property type="match status" value="1"/>
</dbReference>
<dbReference type="InterPro" id="IPR012340">
    <property type="entry name" value="NA-bd_OB-fold"/>
</dbReference>
<dbReference type="Gene3D" id="3.30.930.10">
    <property type="entry name" value="Bira Bifunctional Protein, Domain 2"/>
    <property type="match status" value="1"/>
</dbReference>
<dbReference type="GO" id="GO:0004826">
    <property type="term" value="F:phenylalanine-tRNA ligase activity"/>
    <property type="evidence" value="ECO:0007669"/>
    <property type="project" value="UniProtKB-UniRule"/>
</dbReference>
<feature type="binding site" evidence="15">
    <location>
        <position position="462"/>
    </location>
    <ligand>
        <name>Mg(2+)</name>
        <dbReference type="ChEBI" id="CHEBI:18420"/>
        <note>shared with alpha subunit</note>
    </ligand>
</feature>
<evidence type="ECO:0000256" key="13">
    <source>
        <dbReference type="ARBA" id="ARBA00023146"/>
    </source>
</evidence>
<comment type="similarity">
    <text evidence="2 15">Belongs to the phenylalanyl-tRNA synthetase beta subunit family. Type 1 subfamily.</text>
</comment>
<dbReference type="Pfam" id="PF03483">
    <property type="entry name" value="B3_4"/>
    <property type="match status" value="1"/>
</dbReference>
<evidence type="ECO:0000256" key="12">
    <source>
        <dbReference type="ARBA" id="ARBA00022917"/>
    </source>
</evidence>
<evidence type="ECO:0000256" key="14">
    <source>
        <dbReference type="ARBA" id="ARBA00049255"/>
    </source>
</evidence>
<keyword evidence="8 15" id="KW-0547">Nucleotide-binding</keyword>
<dbReference type="EC" id="6.1.1.20" evidence="15"/>
<dbReference type="FunFam" id="3.30.70.380:FF:000001">
    <property type="entry name" value="Phenylalanine--tRNA ligase beta subunit"/>
    <property type="match status" value="1"/>
</dbReference>
<keyword evidence="6 15" id="KW-0436">Ligase</keyword>
<dbReference type="PROSITE" id="PS51447">
    <property type="entry name" value="FDX_ACB"/>
    <property type="match status" value="1"/>
</dbReference>
<dbReference type="GO" id="GO:0005524">
    <property type="term" value="F:ATP binding"/>
    <property type="evidence" value="ECO:0007669"/>
    <property type="project" value="UniProtKB-UniRule"/>
</dbReference>
<evidence type="ECO:0000256" key="7">
    <source>
        <dbReference type="ARBA" id="ARBA00022723"/>
    </source>
</evidence>
<dbReference type="InterPro" id="IPR009061">
    <property type="entry name" value="DNA-bd_dom_put_sf"/>
</dbReference>
<dbReference type="InterPro" id="IPR036690">
    <property type="entry name" value="Fdx_antiC-bd_sf"/>
</dbReference>
<name>A0A1I1MXN8_9GAMM</name>
<dbReference type="InterPro" id="IPR004532">
    <property type="entry name" value="Phe-tRNA-ligase_IIc_bsu_bact"/>
</dbReference>
<evidence type="ECO:0000256" key="5">
    <source>
        <dbReference type="ARBA" id="ARBA00022555"/>
    </source>
</evidence>
<dbReference type="AlphaFoldDB" id="A0A1I1MXN8"/>
<dbReference type="InterPro" id="IPR045060">
    <property type="entry name" value="Phe-tRNA-ligase_IIc_bsu"/>
</dbReference>
<dbReference type="InterPro" id="IPR005121">
    <property type="entry name" value="Fdx_antiC-bd"/>
</dbReference>
<dbReference type="SMART" id="SM00873">
    <property type="entry name" value="B3_4"/>
    <property type="match status" value="1"/>
</dbReference>
<feature type="binding site" evidence="15">
    <location>
        <position position="461"/>
    </location>
    <ligand>
        <name>Mg(2+)</name>
        <dbReference type="ChEBI" id="CHEBI:18420"/>
        <note>shared with alpha subunit</note>
    </ligand>
</feature>
<dbReference type="GO" id="GO:0000287">
    <property type="term" value="F:magnesium ion binding"/>
    <property type="evidence" value="ECO:0007669"/>
    <property type="project" value="UniProtKB-UniRule"/>
</dbReference>
<feature type="binding site" evidence="15">
    <location>
        <position position="452"/>
    </location>
    <ligand>
        <name>Mg(2+)</name>
        <dbReference type="ChEBI" id="CHEBI:18420"/>
        <note>shared with alpha subunit</note>
    </ligand>
</feature>
<dbReference type="EMBL" id="FOMJ01000001">
    <property type="protein sequence ID" value="SFC90119.1"/>
    <property type="molecule type" value="Genomic_DNA"/>
</dbReference>
<dbReference type="CDD" id="cd02796">
    <property type="entry name" value="tRNA_bind_bactPheRS"/>
    <property type="match status" value="1"/>
</dbReference>
<dbReference type="STRING" id="1123397.SAMN05660831_00013"/>
<dbReference type="Pfam" id="PF03147">
    <property type="entry name" value="FDX-ACB"/>
    <property type="match status" value="1"/>
</dbReference>
<keyword evidence="5 16" id="KW-0820">tRNA-binding</keyword>
<dbReference type="InterPro" id="IPR033714">
    <property type="entry name" value="tRNA_bind_bactPheRS"/>
</dbReference>
<dbReference type="InterPro" id="IPR005147">
    <property type="entry name" value="tRNA_synthase_B5-dom"/>
</dbReference>
<dbReference type="Gene3D" id="3.50.40.10">
    <property type="entry name" value="Phenylalanyl-trna Synthetase, Chain B, domain 3"/>
    <property type="match status" value="1"/>
</dbReference>
<evidence type="ECO:0000259" key="17">
    <source>
        <dbReference type="PROSITE" id="PS50886"/>
    </source>
</evidence>
<evidence type="ECO:0000256" key="3">
    <source>
        <dbReference type="ARBA" id="ARBA00011209"/>
    </source>
</evidence>
<dbReference type="Gene3D" id="3.30.70.380">
    <property type="entry name" value="Ferrodoxin-fold anticodon-binding domain"/>
    <property type="match status" value="1"/>
</dbReference>
<comment type="cofactor">
    <cofactor evidence="15">
        <name>Mg(2+)</name>
        <dbReference type="ChEBI" id="CHEBI:18420"/>
    </cofactor>
    <text evidence="15">Binds 2 magnesium ions per tetramer.</text>
</comment>
<keyword evidence="13 15" id="KW-0030">Aminoacyl-tRNA synthetase</keyword>
<comment type="catalytic activity">
    <reaction evidence="14 15">
        <text>tRNA(Phe) + L-phenylalanine + ATP = L-phenylalanyl-tRNA(Phe) + AMP + diphosphate + H(+)</text>
        <dbReference type="Rhea" id="RHEA:19413"/>
        <dbReference type="Rhea" id="RHEA-COMP:9668"/>
        <dbReference type="Rhea" id="RHEA-COMP:9699"/>
        <dbReference type="ChEBI" id="CHEBI:15378"/>
        <dbReference type="ChEBI" id="CHEBI:30616"/>
        <dbReference type="ChEBI" id="CHEBI:33019"/>
        <dbReference type="ChEBI" id="CHEBI:58095"/>
        <dbReference type="ChEBI" id="CHEBI:78442"/>
        <dbReference type="ChEBI" id="CHEBI:78531"/>
        <dbReference type="ChEBI" id="CHEBI:456215"/>
        <dbReference type="EC" id="6.1.1.20"/>
    </reaction>
</comment>
<keyword evidence="9 15" id="KW-0067">ATP-binding</keyword>
<dbReference type="PANTHER" id="PTHR10947">
    <property type="entry name" value="PHENYLALANYL-TRNA SYNTHETASE BETA CHAIN AND LEUCINE-RICH REPEAT-CONTAINING PROTEIN 47"/>
    <property type="match status" value="1"/>
</dbReference>
<dbReference type="SMART" id="SM00874">
    <property type="entry name" value="B5"/>
    <property type="match status" value="1"/>
</dbReference>
<dbReference type="InterPro" id="IPR020825">
    <property type="entry name" value="Phe-tRNA_synthase-like_B3/B4"/>
</dbReference>
<dbReference type="InterPro" id="IPR041616">
    <property type="entry name" value="PheRS_beta_core"/>
</dbReference>
<dbReference type="Pfam" id="PF03484">
    <property type="entry name" value="B5"/>
    <property type="match status" value="1"/>
</dbReference>
<dbReference type="GO" id="GO:0009328">
    <property type="term" value="C:phenylalanine-tRNA ligase complex"/>
    <property type="evidence" value="ECO:0007669"/>
    <property type="project" value="TreeGrafter"/>
</dbReference>
<dbReference type="SMART" id="SM00896">
    <property type="entry name" value="FDX-ACB"/>
    <property type="match status" value="1"/>
</dbReference>
<evidence type="ECO:0000313" key="21">
    <source>
        <dbReference type="Proteomes" id="UP000198611"/>
    </source>
</evidence>
<dbReference type="Pfam" id="PF01588">
    <property type="entry name" value="tRNA_bind"/>
    <property type="match status" value="1"/>
</dbReference>
<evidence type="ECO:0000256" key="6">
    <source>
        <dbReference type="ARBA" id="ARBA00022598"/>
    </source>
</evidence>
<keyword evidence="21" id="KW-1185">Reference proteome</keyword>
<dbReference type="RefSeq" id="WP_093426719.1">
    <property type="nucleotide sequence ID" value="NZ_FOMJ01000001.1"/>
</dbReference>
<dbReference type="NCBIfam" id="NF045760">
    <property type="entry name" value="YtpR"/>
    <property type="match status" value="1"/>
</dbReference>
<comment type="subunit">
    <text evidence="3 15">Tetramer of two alpha and two beta subunits.</text>
</comment>
<dbReference type="NCBIfam" id="TIGR00472">
    <property type="entry name" value="pheT_bact"/>
    <property type="match status" value="1"/>
</dbReference>
<dbReference type="SUPFAM" id="SSF46955">
    <property type="entry name" value="Putative DNA-binding domain"/>
    <property type="match status" value="1"/>
</dbReference>
<evidence type="ECO:0000256" key="11">
    <source>
        <dbReference type="ARBA" id="ARBA00022884"/>
    </source>
</evidence>
<accession>A0A1I1MXN8</accession>
<proteinExistence type="inferred from homology"/>
<feature type="binding site" evidence="15">
    <location>
        <position position="458"/>
    </location>
    <ligand>
        <name>Mg(2+)</name>
        <dbReference type="ChEBI" id="CHEBI:18420"/>
        <note>shared with alpha subunit</note>
    </ligand>
</feature>
<keyword evidence="10 15" id="KW-0460">Magnesium</keyword>
<evidence type="ECO:0000256" key="4">
    <source>
        <dbReference type="ARBA" id="ARBA00022490"/>
    </source>
</evidence>
<dbReference type="PANTHER" id="PTHR10947:SF0">
    <property type="entry name" value="PHENYLALANINE--TRNA LIGASE BETA SUBUNIT"/>
    <property type="match status" value="1"/>
</dbReference>
<dbReference type="SUPFAM" id="SSF50249">
    <property type="entry name" value="Nucleic acid-binding proteins"/>
    <property type="match status" value="1"/>
</dbReference>
<dbReference type="GO" id="GO:0006432">
    <property type="term" value="P:phenylalanyl-tRNA aminoacylation"/>
    <property type="evidence" value="ECO:0007669"/>
    <property type="project" value="UniProtKB-UniRule"/>
</dbReference>
<evidence type="ECO:0000256" key="10">
    <source>
        <dbReference type="ARBA" id="ARBA00022842"/>
    </source>
</evidence>
<evidence type="ECO:0000259" key="18">
    <source>
        <dbReference type="PROSITE" id="PS51447"/>
    </source>
</evidence>
<evidence type="ECO:0000259" key="19">
    <source>
        <dbReference type="PROSITE" id="PS51483"/>
    </source>
</evidence>